<dbReference type="GO" id="GO:0030425">
    <property type="term" value="C:dendrite"/>
    <property type="evidence" value="ECO:0007669"/>
    <property type="project" value="TreeGrafter"/>
</dbReference>
<comment type="subcellular location">
    <subcellularLocation>
        <location evidence="1">Cell membrane</location>
        <topology evidence="1">Multi-pass membrane protein</topology>
    </subcellularLocation>
</comment>
<dbReference type="Pfam" id="PF08395">
    <property type="entry name" value="7tm_7"/>
    <property type="match status" value="1"/>
</dbReference>
<evidence type="ECO:0000256" key="7">
    <source>
        <dbReference type="SAM" id="MobiDB-lite"/>
    </source>
</evidence>
<evidence type="ECO:0000256" key="8">
    <source>
        <dbReference type="SAM" id="Phobius"/>
    </source>
</evidence>
<dbReference type="GO" id="GO:0005886">
    <property type="term" value="C:plasma membrane"/>
    <property type="evidence" value="ECO:0007669"/>
    <property type="project" value="UniProtKB-SubCell"/>
</dbReference>
<keyword evidence="4 8" id="KW-1133">Transmembrane helix</keyword>
<accession>A0A7R9BP06</accession>
<reference evidence="10" key="1">
    <citation type="submission" date="2020-11" db="EMBL/GenBank/DDBJ databases">
        <authorList>
            <person name="Tran Van P."/>
        </authorList>
    </citation>
    <scope>NUCLEOTIDE SEQUENCE</scope>
</reference>
<proteinExistence type="predicted"/>
<evidence type="ECO:0000256" key="5">
    <source>
        <dbReference type="ARBA" id="ARBA00023136"/>
    </source>
</evidence>
<dbReference type="OrthoDB" id="6366728at2759"/>
<evidence type="ECO:0000313" key="10">
    <source>
        <dbReference type="EMBL" id="CAD7278014.1"/>
    </source>
</evidence>
<feature type="transmembrane region" description="Helical" evidence="8">
    <location>
        <begin position="19"/>
        <end position="40"/>
    </location>
</feature>
<organism evidence="10">
    <name type="scientific">Notodromas monacha</name>
    <dbReference type="NCBI Taxonomy" id="399045"/>
    <lineage>
        <taxon>Eukaryota</taxon>
        <taxon>Metazoa</taxon>
        <taxon>Ecdysozoa</taxon>
        <taxon>Arthropoda</taxon>
        <taxon>Crustacea</taxon>
        <taxon>Oligostraca</taxon>
        <taxon>Ostracoda</taxon>
        <taxon>Podocopa</taxon>
        <taxon>Podocopida</taxon>
        <taxon>Cypridocopina</taxon>
        <taxon>Cypridoidea</taxon>
        <taxon>Cyprididae</taxon>
        <taxon>Notodromas</taxon>
    </lineage>
</organism>
<feature type="transmembrane region" description="Helical" evidence="8">
    <location>
        <begin position="189"/>
        <end position="210"/>
    </location>
</feature>
<dbReference type="GO" id="GO:0043025">
    <property type="term" value="C:neuronal cell body"/>
    <property type="evidence" value="ECO:0007669"/>
    <property type="project" value="TreeGrafter"/>
</dbReference>
<keyword evidence="11" id="KW-1185">Reference proteome</keyword>
<dbReference type="EMBL" id="OA883124">
    <property type="protein sequence ID" value="CAD7278014.1"/>
    <property type="molecule type" value="Genomic_DNA"/>
</dbReference>
<evidence type="ECO:0000313" key="11">
    <source>
        <dbReference type="Proteomes" id="UP000678499"/>
    </source>
</evidence>
<dbReference type="AlphaFoldDB" id="A0A7R9BP06"/>
<dbReference type="PANTHER" id="PTHR21143">
    <property type="entry name" value="INVERTEBRATE GUSTATORY RECEPTOR"/>
    <property type="match status" value="1"/>
</dbReference>
<keyword evidence="3 8" id="KW-0812">Transmembrane</keyword>
<gene>
    <name evidence="10" type="ORF">NMOB1V02_LOCUS5729</name>
</gene>
<feature type="domain" description="EGF-like" evidence="9">
    <location>
        <begin position="409"/>
        <end position="424"/>
    </location>
</feature>
<dbReference type="GO" id="GO:0030424">
    <property type="term" value="C:axon"/>
    <property type="evidence" value="ECO:0007669"/>
    <property type="project" value="TreeGrafter"/>
</dbReference>
<dbReference type="GO" id="GO:0050909">
    <property type="term" value="P:sensory perception of taste"/>
    <property type="evidence" value="ECO:0007669"/>
    <property type="project" value="InterPro"/>
</dbReference>
<dbReference type="SUPFAM" id="SSF57196">
    <property type="entry name" value="EGF/Laminin"/>
    <property type="match status" value="1"/>
</dbReference>
<dbReference type="InterPro" id="IPR013604">
    <property type="entry name" value="7TM_chemorcpt"/>
</dbReference>
<evidence type="ECO:0000256" key="3">
    <source>
        <dbReference type="ARBA" id="ARBA00022692"/>
    </source>
</evidence>
<protein>
    <recommendedName>
        <fullName evidence="9">EGF-like domain-containing protein</fullName>
    </recommendedName>
</protein>
<keyword evidence="6" id="KW-0675">Receptor</keyword>
<keyword evidence="2" id="KW-1003">Cell membrane</keyword>
<feature type="region of interest" description="Disordered" evidence="7">
    <location>
        <begin position="353"/>
        <end position="374"/>
    </location>
</feature>
<dbReference type="EMBL" id="CAJPEX010001087">
    <property type="protein sequence ID" value="CAG0918166.1"/>
    <property type="molecule type" value="Genomic_DNA"/>
</dbReference>
<evidence type="ECO:0000256" key="2">
    <source>
        <dbReference type="ARBA" id="ARBA00022475"/>
    </source>
</evidence>
<name>A0A7R9BP06_9CRUS</name>
<feature type="transmembrane region" description="Helical" evidence="8">
    <location>
        <begin position="157"/>
        <end position="177"/>
    </location>
</feature>
<feature type="compositionally biased region" description="Low complexity" evidence="7">
    <location>
        <begin position="355"/>
        <end position="367"/>
    </location>
</feature>
<evidence type="ECO:0000256" key="1">
    <source>
        <dbReference type="ARBA" id="ARBA00004651"/>
    </source>
</evidence>
<evidence type="ECO:0000259" key="9">
    <source>
        <dbReference type="PROSITE" id="PS01186"/>
    </source>
</evidence>
<dbReference type="PROSITE" id="PS01186">
    <property type="entry name" value="EGF_2"/>
    <property type="match status" value="1"/>
</dbReference>
<evidence type="ECO:0000256" key="4">
    <source>
        <dbReference type="ARBA" id="ARBA00022989"/>
    </source>
</evidence>
<dbReference type="Proteomes" id="UP000678499">
    <property type="component" value="Unassembled WGS sequence"/>
</dbReference>
<keyword evidence="5 8" id="KW-0472">Membrane</keyword>
<sequence>MTTPVVFRDPYESNFSDEARLVCMLLQLAIVSLGYSYCVVVQLAQGKKFAQFLEDRVNFLNAVPTERNKFVQWKALFAIAIFLNVWSFSMYYHMVVLTIYAWTFAEECKNCLQTIHEKLQNYFFAGKLDSETESELARTYFALSEFFERFAEAFGRFFAALHATLFVVFLVCIYVFISRLSTIKGSDDSVNEMIIYGGLTIVYLSPFLMLNNTAQDITDLDEAIKAKIVRGRESWQHFRTSDSRLDRILLQQPIQISAHGYFKLGREMMTQMLGLILTYLIIVLQLNEDQPKSCCMGCKSGLIVAKGGMNCTSFKFTAGSVFGPIWSNAQYKCCQEMQDAAGNVGVWTGNKHESYSSNTSSSSNNNNAGRRRAVQRVSVQVPADNACEKYPRQLCQHICVPIGDSGFKCECYSGFSLAVDDKSCIKNASDVSGRRLTCEDDFCEQICTLTTPGNTVTCSCEAGFVIGPDGQSCFGNLINVA</sequence>
<dbReference type="SMART" id="SM00181">
    <property type="entry name" value="EGF"/>
    <property type="match status" value="2"/>
</dbReference>
<dbReference type="Gene3D" id="2.10.25.10">
    <property type="entry name" value="Laminin"/>
    <property type="match status" value="2"/>
</dbReference>
<evidence type="ECO:0000256" key="6">
    <source>
        <dbReference type="ARBA" id="ARBA00023170"/>
    </source>
</evidence>
<dbReference type="PANTHER" id="PTHR21143:SF121">
    <property type="entry name" value="GUSTATORY AND ODORANT RECEPTOR 21A"/>
    <property type="match status" value="1"/>
</dbReference>
<feature type="transmembrane region" description="Helical" evidence="8">
    <location>
        <begin position="75"/>
        <end position="94"/>
    </location>
</feature>
<dbReference type="InterPro" id="IPR000742">
    <property type="entry name" value="EGF"/>
</dbReference>